<protein>
    <recommendedName>
        <fullName evidence="1">Beta-lactamase class A catalytic domain-containing protein</fullName>
    </recommendedName>
</protein>
<name>A0A378MGA9_LISGR</name>
<dbReference type="InterPro" id="IPR000871">
    <property type="entry name" value="Beta-lactam_class-A"/>
</dbReference>
<evidence type="ECO:0000313" key="3">
    <source>
        <dbReference type="Proteomes" id="UP000254879"/>
    </source>
</evidence>
<organism evidence="2 3">
    <name type="scientific">Listeria grayi</name>
    <name type="common">Listeria murrayi</name>
    <dbReference type="NCBI Taxonomy" id="1641"/>
    <lineage>
        <taxon>Bacteria</taxon>
        <taxon>Bacillati</taxon>
        <taxon>Bacillota</taxon>
        <taxon>Bacilli</taxon>
        <taxon>Bacillales</taxon>
        <taxon>Listeriaceae</taxon>
        <taxon>Listeria</taxon>
    </lineage>
</organism>
<dbReference type="PANTHER" id="PTHR35333">
    <property type="entry name" value="BETA-LACTAMASE"/>
    <property type="match status" value="1"/>
</dbReference>
<accession>A0A378MGA9</accession>
<dbReference type="GO" id="GO:0008800">
    <property type="term" value="F:beta-lactamase activity"/>
    <property type="evidence" value="ECO:0007669"/>
    <property type="project" value="InterPro"/>
</dbReference>
<dbReference type="SUPFAM" id="SSF56601">
    <property type="entry name" value="beta-lactamase/transpeptidase-like"/>
    <property type="match status" value="1"/>
</dbReference>
<proteinExistence type="predicted"/>
<reference evidence="2 3" key="1">
    <citation type="submission" date="2018-06" db="EMBL/GenBank/DDBJ databases">
        <authorList>
            <consortium name="Pathogen Informatics"/>
            <person name="Doyle S."/>
        </authorList>
    </citation>
    <scope>NUCLEOTIDE SEQUENCE [LARGE SCALE GENOMIC DNA]</scope>
    <source>
        <strain evidence="3">NCTC 10815</strain>
    </source>
</reference>
<dbReference type="EMBL" id="UGPG01000001">
    <property type="protein sequence ID" value="STY44804.1"/>
    <property type="molecule type" value="Genomic_DNA"/>
</dbReference>
<feature type="domain" description="Beta-lactamase class A catalytic" evidence="1">
    <location>
        <begin position="28"/>
        <end position="226"/>
    </location>
</feature>
<dbReference type="AlphaFoldDB" id="A0A378MGA9"/>
<dbReference type="Gene3D" id="3.40.710.10">
    <property type="entry name" value="DD-peptidase/beta-lactamase superfamily"/>
    <property type="match status" value="1"/>
</dbReference>
<evidence type="ECO:0000313" key="2">
    <source>
        <dbReference type="EMBL" id="STY44804.1"/>
    </source>
</evidence>
<dbReference type="Pfam" id="PF13354">
    <property type="entry name" value="Beta-lactamase2"/>
    <property type="match status" value="1"/>
</dbReference>
<evidence type="ECO:0000259" key="1">
    <source>
        <dbReference type="Pfam" id="PF13354"/>
    </source>
</evidence>
<dbReference type="InterPro" id="IPR045155">
    <property type="entry name" value="Beta-lactam_cat"/>
</dbReference>
<gene>
    <name evidence="2" type="ORF">NCTC10815_02158</name>
</gene>
<dbReference type="GO" id="GO:0046677">
    <property type="term" value="P:response to antibiotic"/>
    <property type="evidence" value="ECO:0007669"/>
    <property type="project" value="InterPro"/>
</dbReference>
<dbReference type="PANTHER" id="PTHR35333:SF4">
    <property type="entry name" value="SLR0121 PROTEIN"/>
    <property type="match status" value="1"/>
</dbReference>
<sequence>MDLADMKQPPFEYGLLIANEEKILYAEKSEKLFPSASLIKLAVYAYYYELICEGKITAAKIVVVSPEAYPGGAGILALLPQKDRWTIEELLTLMIAVSDNAATNLLIEEVGMSAIQKWLQLKGWDSDVQLNRLMMAKTKPDNYVNASGALALLRFIFSLGRGQNELKHAIQRPFFNQQHRSNLPGGLDEYGISELRIGNKTGELAAVKHDVAVFCYQEKTIWAAALTKHDHQENCVIEWMQHIGKQIFTVLQER</sequence>
<dbReference type="Proteomes" id="UP000254879">
    <property type="component" value="Unassembled WGS sequence"/>
</dbReference>
<dbReference type="InterPro" id="IPR012338">
    <property type="entry name" value="Beta-lactam/transpept-like"/>
</dbReference>
<dbReference type="RefSeq" id="WP_115346082.1">
    <property type="nucleotide sequence ID" value="NZ_UGPG01000001.1"/>
</dbReference>
<dbReference type="GO" id="GO:0030655">
    <property type="term" value="P:beta-lactam antibiotic catabolic process"/>
    <property type="evidence" value="ECO:0007669"/>
    <property type="project" value="InterPro"/>
</dbReference>